<organism evidence="1 2">
    <name type="scientific">Nocardioides vastitatis</name>
    <dbReference type="NCBI Taxonomy" id="2568655"/>
    <lineage>
        <taxon>Bacteria</taxon>
        <taxon>Bacillati</taxon>
        <taxon>Actinomycetota</taxon>
        <taxon>Actinomycetes</taxon>
        <taxon>Propionibacteriales</taxon>
        <taxon>Nocardioidaceae</taxon>
        <taxon>Nocardioides</taxon>
    </lineage>
</organism>
<accession>A0ABW0ZJA3</accession>
<dbReference type="SUPFAM" id="SSF54637">
    <property type="entry name" value="Thioesterase/thiol ester dehydrase-isomerase"/>
    <property type="match status" value="1"/>
</dbReference>
<name>A0ABW0ZJA3_9ACTN</name>
<gene>
    <name evidence="1" type="ORF">ACFPQB_19220</name>
</gene>
<reference evidence="2" key="1">
    <citation type="journal article" date="2019" name="Int. J. Syst. Evol. Microbiol.">
        <title>The Global Catalogue of Microorganisms (GCM) 10K type strain sequencing project: providing services to taxonomists for standard genome sequencing and annotation.</title>
        <authorList>
            <consortium name="The Broad Institute Genomics Platform"/>
            <consortium name="The Broad Institute Genome Sequencing Center for Infectious Disease"/>
            <person name="Wu L."/>
            <person name="Ma J."/>
        </authorList>
    </citation>
    <scope>NUCLEOTIDE SEQUENCE [LARGE SCALE GENOMIC DNA]</scope>
    <source>
        <strain evidence="2">YIM 94188</strain>
    </source>
</reference>
<dbReference type="InterPro" id="IPR029069">
    <property type="entry name" value="HotDog_dom_sf"/>
</dbReference>
<dbReference type="RefSeq" id="WP_206056362.1">
    <property type="nucleotide sequence ID" value="NZ_JBHSNS010000012.1"/>
</dbReference>
<keyword evidence="2" id="KW-1185">Reference proteome</keyword>
<proteinExistence type="predicted"/>
<dbReference type="Gene3D" id="3.10.129.10">
    <property type="entry name" value="Hotdog Thioesterase"/>
    <property type="match status" value="1"/>
</dbReference>
<dbReference type="Proteomes" id="UP001596072">
    <property type="component" value="Unassembled WGS sequence"/>
</dbReference>
<evidence type="ECO:0000313" key="2">
    <source>
        <dbReference type="Proteomes" id="UP001596072"/>
    </source>
</evidence>
<comment type="caution">
    <text evidence="1">The sequence shown here is derived from an EMBL/GenBank/DDBJ whole genome shotgun (WGS) entry which is preliminary data.</text>
</comment>
<dbReference type="EMBL" id="JBHSNS010000012">
    <property type="protein sequence ID" value="MFC5731054.1"/>
    <property type="molecule type" value="Genomic_DNA"/>
</dbReference>
<evidence type="ECO:0008006" key="3">
    <source>
        <dbReference type="Google" id="ProtNLM"/>
    </source>
</evidence>
<protein>
    <recommendedName>
        <fullName evidence="3">Thioesterase family protein</fullName>
    </recommendedName>
</protein>
<sequence>MAILTVPHRFNGPPSSGNGGWVAGALAATLPRQAVGTAVTVTLRLPPPLSTPLQVEPTAAGAVLSHDGRTVAEAQYAGDPLTPVAPVPAGEAARAEASYAGHRNHPFPGCFVCGTAREPGDGLRIFAGPVSAPSTDRRRVAATWTPYESSVPVTWAALDCPSAWASDLEGRPSVLGRITVEVHSLPRTSERYVVVGEERHIEGRKTHTASTLYGPSDIVVATAEQVWIAVDPKDFR</sequence>
<evidence type="ECO:0000313" key="1">
    <source>
        <dbReference type="EMBL" id="MFC5731054.1"/>
    </source>
</evidence>